<proteinExistence type="predicted"/>
<evidence type="ECO:0000256" key="1">
    <source>
        <dbReference type="SAM" id="Phobius"/>
    </source>
</evidence>
<gene>
    <name evidence="2" type="ORF">SAMN05428963_104180</name>
</gene>
<organism evidence="2 3">
    <name type="scientific">Consotaella salsifontis</name>
    <dbReference type="NCBI Taxonomy" id="1365950"/>
    <lineage>
        <taxon>Bacteria</taxon>
        <taxon>Pseudomonadati</taxon>
        <taxon>Pseudomonadota</taxon>
        <taxon>Alphaproteobacteria</taxon>
        <taxon>Hyphomicrobiales</taxon>
        <taxon>Aurantimonadaceae</taxon>
        <taxon>Consotaella</taxon>
    </lineage>
</organism>
<dbReference type="RefSeq" id="WP_078707713.1">
    <property type="nucleotide sequence ID" value="NZ_FUXL01000004.1"/>
</dbReference>
<reference evidence="2 3" key="1">
    <citation type="submission" date="2017-02" db="EMBL/GenBank/DDBJ databases">
        <authorList>
            <person name="Peterson S.W."/>
        </authorList>
    </citation>
    <scope>NUCLEOTIDE SEQUENCE [LARGE SCALE GENOMIC DNA]</scope>
    <source>
        <strain evidence="2 3">USBA 369</strain>
    </source>
</reference>
<dbReference type="Proteomes" id="UP000190135">
    <property type="component" value="Unassembled WGS sequence"/>
</dbReference>
<accession>A0A1T4PUY0</accession>
<keyword evidence="1" id="KW-0812">Transmembrane</keyword>
<protein>
    <submittedName>
        <fullName evidence="2">Uncharacterized protein</fullName>
    </submittedName>
</protein>
<sequence>MADLTPLKGDIVTATAPRIEAANLIDLPTPRKVELEPHLRSHGMLFAFGIASLAVTGTLVMTIMLSWQPLQSLKDMNRRISALDGAEARLSQHMDDGVQSVVNHVESRISGLRSNMDGRFDQLDFELRGVDSRLTEVRHSMGEGVEMLHDTSARMDEALSAAVVEISQLGEMQVAARAAAKSKPAIDPFIVGAVPAGGTSSGGGHATPSSPEAAVARFQRVELPDGSVSYRIK</sequence>
<keyword evidence="1" id="KW-1133">Transmembrane helix</keyword>
<keyword evidence="1" id="KW-0472">Membrane</keyword>
<keyword evidence="3" id="KW-1185">Reference proteome</keyword>
<dbReference type="AlphaFoldDB" id="A0A1T4PUY0"/>
<dbReference type="EMBL" id="FUXL01000004">
    <property type="protein sequence ID" value="SJZ95354.1"/>
    <property type="molecule type" value="Genomic_DNA"/>
</dbReference>
<name>A0A1T4PUY0_9HYPH</name>
<feature type="transmembrane region" description="Helical" evidence="1">
    <location>
        <begin position="44"/>
        <end position="67"/>
    </location>
</feature>
<evidence type="ECO:0000313" key="3">
    <source>
        <dbReference type="Proteomes" id="UP000190135"/>
    </source>
</evidence>
<dbReference type="STRING" id="1365950.SAMN05428963_104180"/>
<evidence type="ECO:0000313" key="2">
    <source>
        <dbReference type="EMBL" id="SJZ95354.1"/>
    </source>
</evidence>